<keyword evidence="2 4" id="KW-0326">Glycosidase</keyword>
<organism evidence="4 5">
    <name type="scientific">Actinomyces howellii</name>
    <dbReference type="NCBI Taxonomy" id="52771"/>
    <lineage>
        <taxon>Bacteria</taxon>
        <taxon>Bacillati</taxon>
        <taxon>Actinomycetota</taxon>
        <taxon>Actinomycetes</taxon>
        <taxon>Actinomycetales</taxon>
        <taxon>Actinomycetaceae</taxon>
        <taxon>Actinomyces</taxon>
    </lineage>
</organism>
<keyword evidence="1 4" id="KW-0378">Hydrolase</keyword>
<proteinExistence type="predicted"/>
<dbReference type="EMBL" id="LR134350">
    <property type="protein sequence ID" value="VEG30062.1"/>
    <property type="molecule type" value="Genomic_DNA"/>
</dbReference>
<gene>
    <name evidence="4" type="primary">nplT</name>
    <name evidence="4" type="ORF">NCTC11636_02537</name>
</gene>
<reference evidence="4 5" key="1">
    <citation type="submission" date="2018-12" db="EMBL/GenBank/DDBJ databases">
        <authorList>
            <consortium name="Pathogen Informatics"/>
        </authorList>
    </citation>
    <scope>NUCLEOTIDE SEQUENCE [LARGE SCALE GENOMIC DNA]</scope>
    <source>
        <strain evidence="4 5">NCTC11636</strain>
    </source>
</reference>
<evidence type="ECO:0000259" key="3">
    <source>
        <dbReference type="SMART" id="SM00642"/>
    </source>
</evidence>
<name>A0A448HK17_9ACTO</name>
<dbReference type="Pfam" id="PF00128">
    <property type="entry name" value="Alpha-amylase"/>
    <property type="match status" value="1"/>
</dbReference>
<dbReference type="AlphaFoldDB" id="A0A448HK17"/>
<sequence>MTRTVVVYTWIQQCVWWHVYPLGFAGAPIRPEADEDAPCARGLDSVLGPWLDYLIDLGANGLALGPVFTSQTHGYDTVDFYSIDPRLGDDAGFDRLVAACQDRGIKVMLDGVFNHVGTAHPLLRAAMAGDDAAASMFHLTRGQGSEPDYRDFEGHRGLAVLNHDSPQVADLVVDVMSHWLRRGASAWRLDAAYAVAPEFWSRVLPRVREEFPEAWFVGEVIHGDYLDIVERSGMDSVTQYELWKAIWSALADANFYELDWCLARHNELLATMTPMTFVGNHDVTRLASRIGDEAMRLALSVLLTVGGIPSVYYGDEQAFRGVKTEELGGDDAVRPAFPDGPEGLSPLGAPMMRLHQELIALRRRHPWLVTARTEVRHLDNRSYGYEAVGPDGQRLAVDLHLDPRPTALITPPGEPAVRIG</sequence>
<dbReference type="GO" id="GO:0005975">
    <property type="term" value="P:carbohydrate metabolic process"/>
    <property type="evidence" value="ECO:0007669"/>
    <property type="project" value="InterPro"/>
</dbReference>
<evidence type="ECO:0000256" key="1">
    <source>
        <dbReference type="ARBA" id="ARBA00022801"/>
    </source>
</evidence>
<dbReference type="Proteomes" id="UP000266895">
    <property type="component" value="Chromosome"/>
</dbReference>
<feature type="domain" description="Glycosyl hydrolase family 13 catalytic" evidence="3">
    <location>
        <begin position="18"/>
        <end position="362"/>
    </location>
</feature>
<evidence type="ECO:0000313" key="4">
    <source>
        <dbReference type="EMBL" id="VEG30062.1"/>
    </source>
</evidence>
<dbReference type="PANTHER" id="PTHR10357:SF210">
    <property type="entry name" value="MALTODEXTRIN GLUCOSIDASE"/>
    <property type="match status" value="1"/>
</dbReference>
<dbReference type="SMART" id="SM00642">
    <property type="entry name" value="Aamy"/>
    <property type="match status" value="1"/>
</dbReference>
<dbReference type="CDD" id="cd11354">
    <property type="entry name" value="AmyAc_bac_CMD_like"/>
    <property type="match status" value="1"/>
</dbReference>
<dbReference type="RefSeq" id="WP_232009781.1">
    <property type="nucleotide sequence ID" value="NZ_LR134350.1"/>
</dbReference>
<dbReference type="KEGG" id="ahw:NCTC11636_02537"/>
<dbReference type="SUPFAM" id="SSF51445">
    <property type="entry name" value="(Trans)glycosidases"/>
    <property type="match status" value="1"/>
</dbReference>
<dbReference type="Gene3D" id="3.20.20.80">
    <property type="entry name" value="Glycosidases"/>
    <property type="match status" value="1"/>
</dbReference>
<protein>
    <submittedName>
        <fullName evidence="4">Neopullulanase</fullName>
        <ecNumber evidence="4">3.2.1.135</ecNumber>
    </submittedName>
</protein>
<dbReference type="InterPro" id="IPR017853">
    <property type="entry name" value="GH"/>
</dbReference>
<dbReference type="GO" id="GO:0031216">
    <property type="term" value="F:neopullulanase activity"/>
    <property type="evidence" value="ECO:0007669"/>
    <property type="project" value="UniProtKB-EC"/>
</dbReference>
<dbReference type="InterPro" id="IPR006047">
    <property type="entry name" value="GH13_cat_dom"/>
</dbReference>
<keyword evidence="5" id="KW-1185">Reference proteome</keyword>
<evidence type="ECO:0000313" key="5">
    <source>
        <dbReference type="Proteomes" id="UP000266895"/>
    </source>
</evidence>
<dbReference type="PANTHER" id="PTHR10357">
    <property type="entry name" value="ALPHA-AMYLASE FAMILY MEMBER"/>
    <property type="match status" value="1"/>
</dbReference>
<evidence type="ECO:0000256" key="2">
    <source>
        <dbReference type="ARBA" id="ARBA00023295"/>
    </source>
</evidence>
<dbReference type="EC" id="3.2.1.135" evidence="4"/>
<accession>A0A448HK17</accession>